<proteinExistence type="predicted"/>
<sequence length="308" mass="36536">MVDRIDFSEVPKDRGYDSAFESDFEAAERRKSYQGLVAGKKKREKVANKRQLEEELIKEEGKIHRFHAVSVDAFSRHKEYINNYLLYYGGSIKEFSRDKSRDKTDMDVVREHHQFLWDGNDETDNWEKQLAKKYYDKLFKEYCIADLSRYKENTFGMRWRIEKEVIDGKGQFICGNKKCEEKEGLRSWEVNFGYVEQGEKKNALVKLRLCPDCSYKLNYHQKRKEVRQKTKEKSSEPVSGGKRQRTNDDAQRPSSSKEDNSKNKEKHTKENVDGGEERESELWSRPLKQGEDKSREDEFDDYFSGMFL</sequence>
<name>A0A0B7A6P0_9EUPU</name>
<accession>A0A0B7A6P0</accession>
<dbReference type="PANTHER" id="PTHR11567">
    <property type="entry name" value="ACID PHOSPHATASE-RELATED"/>
    <property type="match status" value="1"/>
</dbReference>
<dbReference type="InterPro" id="IPR050645">
    <property type="entry name" value="Histidine_acid_phosphatase"/>
</dbReference>
<organism evidence="2">
    <name type="scientific">Arion vulgaris</name>
    <dbReference type="NCBI Taxonomy" id="1028688"/>
    <lineage>
        <taxon>Eukaryota</taxon>
        <taxon>Metazoa</taxon>
        <taxon>Spiralia</taxon>
        <taxon>Lophotrochozoa</taxon>
        <taxon>Mollusca</taxon>
        <taxon>Gastropoda</taxon>
        <taxon>Heterobranchia</taxon>
        <taxon>Euthyneura</taxon>
        <taxon>Panpulmonata</taxon>
        <taxon>Eupulmonata</taxon>
        <taxon>Stylommatophora</taxon>
        <taxon>Helicina</taxon>
        <taxon>Arionoidea</taxon>
        <taxon>Arionidae</taxon>
        <taxon>Arion</taxon>
    </lineage>
</organism>
<dbReference type="AlphaFoldDB" id="A0A0B7A6P0"/>
<feature type="compositionally biased region" description="Basic and acidic residues" evidence="1">
    <location>
        <begin position="245"/>
        <end position="296"/>
    </location>
</feature>
<feature type="region of interest" description="Disordered" evidence="1">
    <location>
        <begin position="224"/>
        <end position="308"/>
    </location>
</feature>
<evidence type="ECO:0000256" key="1">
    <source>
        <dbReference type="SAM" id="MobiDB-lite"/>
    </source>
</evidence>
<protein>
    <recommendedName>
        <fullName evidence="3">Protein FRA10AC1</fullName>
    </recommendedName>
</protein>
<dbReference type="InterPro" id="IPR019129">
    <property type="entry name" value="Folate-sensitive_fs_Fra10Ac1"/>
</dbReference>
<gene>
    <name evidence="2" type="primary">ORF96582</name>
</gene>
<reference evidence="2" key="1">
    <citation type="submission" date="2014-12" db="EMBL/GenBank/DDBJ databases">
        <title>Insight into the proteome of Arion vulgaris.</title>
        <authorList>
            <person name="Aradska J."/>
            <person name="Bulat T."/>
            <person name="Smidak R."/>
            <person name="Sarate P."/>
            <person name="Gangsoo J."/>
            <person name="Sialana F."/>
            <person name="Bilban M."/>
            <person name="Lubec G."/>
        </authorList>
    </citation>
    <scope>NUCLEOTIDE SEQUENCE</scope>
    <source>
        <tissue evidence="2">Skin</tissue>
    </source>
</reference>
<evidence type="ECO:0008006" key="3">
    <source>
        <dbReference type="Google" id="ProtNLM"/>
    </source>
</evidence>
<dbReference type="PANTHER" id="PTHR11567:SF25">
    <property type="entry name" value="PROTEIN FRA10AC1"/>
    <property type="match status" value="1"/>
</dbReference>
<evidence type="ECO:0000313" key="2">
    <source>
        <dbReference type="EMBL" id="CEK75681.1"/>
    </source>
</evidence>
<dbReference type="GO" id="GO:0016791">
    <property type="term" value="F:phosphatase activity"/>
    <property type="evidence" value="ECO:0007669"/>
    <property type="project" value="TreeGrafter"/>
</dbReference>
<dbReference type="EMBL" id="HACG01028816">
    <property type="protein sequence ID" value="CEK75681.1"/>
    <property type="molecule type" value="Transcribed_RNA"/>
</dbReference>
<dbReference type="Pfam" id="PF09725">
    <property type="entry name" value="Fra10Ac1"/>
    <property type="match status" value="1"/>
</dbReference>